<sequence>MVLTTMHAIPRFRAFTVAAIFTLSLFYLLAADSYLGPSQSAVLLDKALELAPEERKSATTPTASNSAKQSSEPTLNPPRILLVSAMFPLVKSKHSKAEYAEWLSYFLNNITTDVYFYTTPDMEPTVRWVASANLNITVNTSYASPFDILPLRGLGETYNEMHEWDREKHRHVPELYAIWNAKPFFLDEAVRTLASQGQHYDYAFWNDAGSFRVEHRYSAWPSDRRIQEVWDEGSRKTGKKEEDLLFFPIFGLPSVRTKSWVEDDGPVDEEFSEGSFFGGRPHTIHWWRRIYYEYHNHYLSRGIFVGKDQTLINALFLLFPDRIFTVWMSDPDAQAHKGLVPHFDESYLGACGPVWYYYQFWLADRETRREMRLLWLDRSSWAAWGWWKSRQPCRLTQALGMREVLVKRFGKGWQPPARSVLIPAESSPS</sequence>
<dbReference type="EMBL" id="ML213590">
    <property type="protein sequence ID" value="TFK45115.1"/>
    <property type="molecule type" value="Genomic_DNA"/>
</dbReference>
<evidence type="ECO:0000256" key="1">
    <source>
        <dbReference type="SAM" id="MobiDB-lite"/>
    </source>
</evidence>
<accession>A0A5C3MK93</accession>
<name>A0A5C3MK93_9AGAR</name>
<dbReference type="AlphaFoldDB" id="A0A5C3MK93"/>
<organism evidence="2 3">
    <name type="scientific">Crucibulum laeve</name>
    <dbReference type="NCBI Taxonomy" id="68775"/>
    <lineage>
        <taxon>Eukaryota</taxon>
        <taxon>Fungi</taxon>
        <taxon>Dikarya</taxon>
        <taxon>Basidiomycota</taxon>
        <taxon>Agaricomycotina</taxon>
        <taxon>Agaricomycetes</taxon>
        <taxon>Agaricomycetidae</taxon>
        <taxon>Agaricales</taxon>
        <taxon>Agaricineae</taxon>
        <taxon>Nidulariaceae</taxon>
        <taxon>Crucibulum</taxon>
    </lineage>
</organism>
<dbReference type="STRING" id="68775.A0A5C3MK93"/>
<dbReference type="OrthoDB" id="411632at2759"/>
<gene>
    <name evidence="2" type="ORF">BDQ12DRAFT_674141</name>
</gene>
<evidence type="ECO:0000313" key="2">
    <source>
        <dbReference type="EMBL" id="TFK45115.1"/>
    </source>
</evidence>
<keyword evidence="3" id="KW-1185">Reference proteome</keyword>
<feature type="compositionally biased region" description="Polar residues" evidence="1">
    <location>
        <begin position="58"/>
        <end position="74"/>
    </location>
</feature>
<proteinExistence type="predicted"/>
<protein>
    <submittedName>
        <fullName evidence="2">Uncharacterized protein</fullName>
    </submittedName>
</protein>
<reference evidence="2 3" key="1">
    <citation type="journal article" date="2019" name="Nat. Ecol. Evol.">
        <title>Megaphylogeny resolves global patterns of mushroom evolution.</title>
        <authorList>
            <person name="Varga T."/>
            <person name="Krizsan K."/>
            <person name="Foldi C."/>
            <person name="Dima B."/>
            <person name="Sanchez-Garcia M."/>
            <person name="Sanchez-Ramirez S."/>
            <person name="Szollosi G.J."/>
            <person name="Szarkandi J.G."/>
            <person name="Papp V."/>
            <person name="Albert L."/>
            <person name="Andreopoulos W."/>
            <person name="Angelini C."/>
            <person name="Antonin V."/>
            <person name="Barry K.W."/>
            <person name="Bougher N.L."/>
            <person name="Buchanan P."/>
            <person name="Buyck B."/>
            <person name="Bense V."/>
            <person name="Catcheside P."/>
            <person name="Chovatia M."/>
            <person name="Cooper J."/>
            <person name="Damon W."/>
            <person name="Desjardin D."/>
            <person name="Finy P."/>
            <person name="Geml J."/>
            <person name="Haridas S."/>
            <person name="Hughes K."/>
            <person name="Justo A."/>
            <person name="Karasinski D."/>
            <person name="Kautmanova I."/>
            <person name="Kiss B."/>
            <person name="Kocsube S."/>
            <person name="Kotiranta H."/>
            <person name="LaButti K.M."/>
            <person name="Lechner B.E."/>
            <person name="Liimatainen K."/>
            <person name="Lipzen A."/>
            <person name="Lukacs Z."/>
            <person name="Mihaltcheva S."/>
            <person name="Morgado L.N."/>
            <person name="Niskanen T."/>
            <person name="Noordeloos M.E."/>
            <person name="Ohm R.A."/>
            <person name="Ortiz-Santana B."/>
            <person name="Ovrebo C."/>
            <person name="Racz N."/>
            <person name="Riley R."/>
            <person name="Savchenko A."/>
            <person name="Shiryaev A."/>
            <person name="Soop K."/>
            <person name="Spirin V."/>
            <person name="Szebenyi C."/>
            <person name="Tomsovsky M."/>
            <person name="Tulloss R.E."/>
            <person name="Uehling J."/>
            <person name="Grigoriev I.V."/>
            <person name="Vagvolgyi C."/>
            <person name="Papp T."/>
            <person name="Martin F.M."/>
            <person name="Miettinen O."/>
            <person name="Hibbett D.S."/>
            <person name="Nagy L.G."/>
        </authorList>
    </citation>
    <scope>NUCLEOTIDE SEQUENCE [LARGE SCALE GENOMIC DNA]</scope>
    <source>
        <strain evidence="2 3">CBS 166.37</strain>
    </source>
</reference>
<dbReference type="Proteomes" id="UP000308652">
    <property type="component" value="Unassembled WGS sequence"/>
</dbReference>
<feature type="region of interest" description="Disordered" evidence="1">
    <location>
        <begin position="54"/>
        <end position="75"/>
    </location>
</feature>
<evidence type="ECO:0000313" key="3">
    <source>
        <dbReference type="Proteomes" id="UP000308652"/>
    </source>
</evidence>